<dbReference type="GO" id="GO:0005737">
    <property type="term" value="C:cytoplasm"/>
    <property type="evidence" value="ECO:0007669"/>
    <property type="project" value="TreeGrafter"/>
</dbReference>
<gene>
    <name evidence="3" type="ORF">A3F84_02065</name>
</gene>
<dbReference type="InterPro" id="IPR006680">
    <property type="entry name" value="Amidohydro-rel"/>
</dbReference>
<dbReference type="SUPFAM" id="SSF51556">
    <property type="entry name" value="Metallo-dependent hydrolases"/>
    <property type="match status" value="1"/>
</dbReference>
<protein>
    <recommendedName>
        <fullName evidence="2">Amidohydrolase-related domain-containing protein</fullName>
    </recommendedName>
</protein>
<dbReference type="Proteomes" id="UP000178606">
    <property type="component" value="Unassembled WGS sequence"/>
</dbReference>
<feature type="domain" description="Amidohydrolase-related" evidence="2">
    <location>
        <begin position="4"/>
        <end position="248"/>
    </location>
</feature>
<dbReference type="PANTHER" id="PTHR21240">
    <property type="entry name" value="2-AMINO-3-CARBOXYLMUCONATE-6-SEMIALDEHYDE DECARBOXYLASE"/>
    <property type="match status" value="1"/>
</dbReference>
<keyword evidence="1" id="KW-0456">Lyase</keyword>
<sequence>MRKIDCHMHVNGGPRRWGWGDNDRVIDAADRLGIEHLCCSIPVTRGLPGPEEVRECNDGVLEATRRYRGRILGYCYVNPGHQRAALEEIDRCMNRGMIGVKLYNQYRAWDPTVYPIYEKAIDLKVPILWHSGHTLDRATALAVGQPNISDGTDMARAARRYPEAMIIQGHIGGGGDWEWGIKAIRHAPNVYLDTSGSVVDDGMIDLAVREIGAERLLFGTDMTMEGGVGKVEDAHLTKAQREKVYWSNMAGILKKGGYFVP</sequence>
<dbReference type="InterPro" id="IPR032465">
    <property type="entry name" value="ACMSD"/>
</dbReference>
<dbReference type="AlphaFoldDB" id="A0A1F6D6X2"/>
<reference evidence="3 4" key="1">
    <citation type="journal article" date="2016" name="Nat. Commun.">
        <title>Thousands of microbial genomes shed light on interconnected biogeochemical processes in an aquifer system.</title>
        <authorList>
            <person name="Anantharaman K."/>
            <person name="Brown C.T."/>
            <person name="Hug L.A."/>
            <person name="Sharon I."/>
            <person name="Castelle C.J."/>
            <person name="Probst A.J."/>
            <person name="Thomas B.C."/>
            <person name="Singh A."/>
            <person name="Wilkins M.J."/>
            <person name="Karaoz U."/>
            <person name="Brodie E.L."/>
            <person name="Williams K.H."/>
            <person name="Hubbard S.S."/>
            <person name="Banfield J.F."/>
        </authorList>
    </citation>
    <scope>NUCLEOTIDE SEQUENCE [LARGE SCALE GENOMIC DNA]</scope>
    <source>
        <strain evidence="4">RIFCSPLOWO2_12_FULL_64_10</strain>
    </source>
</reference>
<dbReference type="PANTHER" id="PTHR21240:SF28">
    <property type="entry name" value="ISO-OROTATE DECARBOXYLASE (EUROFUNG)"/>
    <property type="match status" value="1"/>
</dbReference>
<dbReference type="GO" id="GO:0019748">
    <property type="term" value="P:secondary metabolic process"/>
    <property type="evidence" value="ECO:0007669"/>
    <property type="project" value="TreeGrafter"/>
</dbReference>
<dbReference type="InterPro" id="IPR032466">
    <property type="entry name" value="Metal_Hydrolase"/>
</dbReference>
<evidence type="ECO:0000259" key="2">
    <source>
        <dbReference type="Pfam" id="PF04909"/>
    </source>
</evidence>
<accession>A0A1F6D6X2</accession>
<dbReference type="Pfam" id="PF04909">
    <property type="entry name" value="Amidohydro_2"/>
    <property type="match status" value="1"/>
</dbReference>
<evidence type="ECO:0000256" key="1">
    <source>
        <dbReference type="ARBA" id="ARBA00023239"/>
    </source>
</evidence>
<dbReference type="GO" id="GO:0016831">
    <property type="term" value="F:carboxy-lyase activity"/>
    <property type="evidence" value="ECO:0007669"/>
    <property type="project" value="InterPro"/>
</dbReference>
<organism evidence="3 4">
    <name type="scientific">Handelsmanbacteria sp. (strain RIFCSPLOWO2_12_FULL_64_10)</name>
    <dbReference type="NCBI Taxonomy" id="1817868"/>
    <lineage>
        <taxon>Bacteria</taxon>
        <taxon>Candidatus Handelsmaniibacteriota</taxon>
    </lineage>
</organism>
<dbReference type="Gene3D" id="3.20.20.140">
    <property type="entry name" value="Metal-dependent hydrolases"/>
    <property type="match status" value="1"/>
</dbReference>
<evidence type="ECO:0000313" key="3">
    <source>
        <dbReference type="EMBL" id="OGG57189.1"/>
    </source>
</evidence>
<dbReference type="GO" id="GO:0016787">
    <property type="term" value="F:hydrolase activity"/>
    <property type="evidence" value="ECO:0007669"/>
    <property type="project" value="InterPro"/>
</dbReference>
<comment type="caution">
    <text evidence="3">The sequence shown here is derived from an EMBL/GenBank/DDBJ whole genome shotgun (WGS) entry which is preliminary data.</text>
</comment>
<name>A0A1F6D6X2_HANXR</name>
<proteinExistence type="predicted"/>
<dbReference type="EMBL" id="MFKF01000011">
    <property type="protein sequence ID" value="OGG57189.1"/>
    <property type="molecule type" value="Genomic_DNA"/>
</dbReference>
<evidence type="ECO:0000313" key="4">
    <source>
        <dbReference type="Proteomes" id="UP000178606"/>
    </source>
</evidence>